<gene>
    <name evidence="1" type="ORF">ALO71_02235</name>
</gene>
<evidence type="ECO:0000313" key="2">
    <source>
        <dbReference type="Proteomes" id="UP000050346"/>
    </source>
</evidence>
<organism evidence="1 2">
    <name type="scientific">Pseudomonas amygdali pv. dendropanacis</name>
    <dbReference type="NCBI Taxonomy" id="235272"/>
    <lineage>
        <taxon>Bacteria</taxon>
        <taxon>Pseudomonadati</taxon>
        <taxon>Pseudomonadota</taxon>
        <taxon>Gammaproteobacteria</taxon>
        <taxon>Pseudomonadales</taxon>
        <taxon>Pseudomonadaceae</taxon>
        <taxon>Pseudomonas</taxon>
        <taxon>Pseudomonas amygdali</taxon>
    </lineage>
</organism>
<name>A0A0N8RDZ1_PSEA0</name>
<proteinExistence type="predicted"/>
<comment type="caution">
    <text evidence="1">The sequence shown here is derived from an EMBL/GenBank/DDBJ whole genome shotgun (WGS) entry which is preliminary data.</text>
</comment>
<dbReference type="PATRIC" id="fig|235272.12.peg.3000"/>
<dbReference type="AlphaFoldDB" id="A0A0N8RDZ1"/>
<accession>A0A0N8RDZ1</accession>
<sequence length="87" mass="9951">MPGFVLEALMKQWAISYLDKDGVQQLREAGFDERPSEEEAARFLRKDLYPVTDELDLNDLDGRTDEPTVKTLKDHNSVRIISITEVA</sequence>
<dbReference type="EMBL" id="LJQG01000158">
    <property type="protein sequence ID" value="KPX18935.1"/>
    <property type="molecule type" value="Genomic_DNA"/>
</dbReference>
<protein>
    <submittedName>
        <fullName evidence="1">Uncharacterized protein</fullName>
    </submittedName>
</protein>
<dbReference type="Proteomes" id="UP000050346">
    <property type="component" value="Unassembled WGS sequence"/>
</dbReference>
<reference evidence="1 2" key="1">
    <citation type="submission" date="2015-09" db="EMBL/GenBank/DDBJ databases">
        <title>Genome announcement of multiple Pseudomonas syringae strains.</title>
        <authorList>
            <person name="Thakur S."/>
            <person name="Wang P.W."/>
            <person name="Gong Y."/>
            <person name="Weir B.S."/>
            <person name="Guttman D.S."/>
        </authorList>
    </citation>
    <scope>NUCLEOTIDE SEQUENCE [LARGE SCALE GENOMIC DNA]</scope>
    <source>
        <strain evidence="1 2">ICMP9150</strain>
    </source>
</reference>
<evidence type="ECO:0000313" key="1">
    <source>
        <dbReference type="EMBL" id="KPX18935.1"/>
    </source>
</evidence>